<proteinExistence type="predicted"/>
<evidence type="ECO:0000256" key="1">
    <source>
        <dbReference type="SAM" id="MobiDB-lite"/>
    </source>
</evidence>
<accession>A0A6A6SFJ8</accession>
<protein>
    <submittedName>
        <fullName evidence="2">Uncharacterized protein</fullName>
    </submittedName>
</protein>
<gene>
    <name evidence="2" type="ORF">P280DRAFT_115001</name>
</gene>
<dbReference type="EMBL" id="MU006777">
    <property type="protein sequence ID" value="KAF2645188.1"/>
    <property type="molecule type" value="Genomic_DNA"/>
</dbReference>
<reference evidence="2" key="1">
    <citation type="journal article" date="2020" name="Stud. Mycol.">
        <title>101 Dothideomycetes genomes: a test case for predicting lifestyles and emergence of pathogens.</title>
        <authorList>
            <person name="Haridas S."/>
            <person name="Albert R."/>
            <person name="Binder M."/>
            <person name="Bloem J."/>
            <person name="Labutti K."/>
            <person name="Salamov A."/>
            <person name="Andreopoulos B."/>
            <person name="Baker S."/>
            <person name="Barry K."/>
            <person name="Bills G."/>
            <person name="Bluhm B."/>
            <person name="Cannon C."/>
            <person name="Castanera R."/>
            <person name="Culley D."/>
            <person name="Daum C."/>
            <person name="Ezra D."/>
            <person name="Gonzalez J."/>
            <person name="Henrissat B."/>
            <person name="Kuo A."/>
            <person name="Liang C."/>
            <person name="Lipzen A."/>
            <person name="Lutzoni F."/>
            <person name="Magnuson J."/>
            <person name="Mondo S."/>
            <person name="Nolan M."/>
            <person name="Ohm R."/>
            <person name="Pangilinan J."/>
            <person name="Park H.-J."/>
            <person name="Ramirez L."/>
            <person name="Alfaro M."/>
            <person name="Sun H."/>
            <person name="Tritt A."/>
            <person name="Yoshinaga Y."/>
            <person name="Zwiers L.-H."/>
            <person name="Turgeon B."/>
            <person name="Goodwin S."/>
            <person name="Spatafora J."/>
            <person name="Crous P."/>
            <person name="Grigoriev I."/>
        </authorList>
    </citation>
    <scope>NUCLEOTIDE SEQUENCE</scope>
    <source>
        <strain evidence="2">CBS 473.64</strain>
    </source>
</reference>
<feature type="region of interest" description="Disordered" evidence="1">
    <location>
        <begin position="156"/>
        <end position="199"/>
    </location>
</feature>
<sequence length="199" mass="22304">MRRPSSESVRGHQAFLVALGLTYGTCMVHHARLVLDETRSHTVHGHPITRFYHPSPNTAVHSCRYPSRLSCTKHFTNQRPIRFAQRRDSPSAEPFRCLGHETFPSLQTLASVSTKEEMPFAASRTSAIPLSPSQSRVPSPLTTWAWPAVSRRIVLPQRPSQAVPGTSPSTSRFQQPGEMIAEREASRPKRGHIVVDPRR</sequence>
<keyword evidence="3" id="KW-1185">Reference proteome</keyword>
<evidence type="ECO:0000313" key="2">
    <source>
        <dbReference type="EMBL" id="KAF2645188.1"/>
    </source>
</evidence>
<dbReference type="AlphaFoldDB" id="A0A6A6SFJ8"/>
<evidence type="ECO:0000313" key="3">
    <source>
        <dbReference type="Proteomes" id="UP000799753"/>
    </source>
</evidence>
<feature type="compositionally biased region" description="Basic and acidic residues" evidence="1">
    <location>
        <begin position="180"/>
        <end position="199"/>
    </location>
</feature>
<dbReference type="Proteomes" id="UP000799753">
    <property type="component" value="Unassembled WGS sequence"/>
</dbReference>
<name>A0A6A6SFJ8_9PLEO</name>
<organism evidence="2 3">
    <name type="scientific">Massarina eburnea CBS 473.64</name>
    <dbReference type="NCBI Taxonomy" id="1395130"/>
    <lineage>
        <taxon>Eukaryota</taxon>
        <taxon>Fungi</taxon>
        <taxon>Dikarya</taxon>
        <taxon>Ascomycota</taxon>
        <taxon>Pezizomycotina</taxon>
        <taxon>Dothideomycetes</taxon>
        <taxon>Pleosporomycetidae</taxon>
        <taxon>Pleosporales</taxon>
        <taxon>Massarineae</taxon>
        <taxon>Massarinaceae</taxon>
        <taxon>Massarina</taxon>
    </lineage>
</organism>
<feature type="compositionally biased region" description="Polar residues" evidence="1">
    <location>
        <begin position="158"/>
        <end position="174"/>
    </location>
</feature>